<dbReference type="EMBL" id="HACG01052658">
    <property type="protein sequence ID" value="CEK99529.1"/>
    <property type="molecule type" value="Transcribed_RNA"/>
</dbReference>
<sequence length="71" mass="8198">NVVKSIHDDSVSDFMVIIIIKQHVGWKRCFNYSPSGDLVKYSFSTQKFSRLLQRHVYGFINVLLSTSSWSS</sequence>
<feature type="non-terminal residue" evidence="1">
    <location>
        <position position="1"/>
    </location>
</feature>
<organism evidence="1">
    <name type="scientific">Arion vulgaris</name>
    <dbReference type="NCBI Taxonomy" id="1028688"/>
    <lineage>
        <taxon>Eukaryota</taxon>
        <taxon>Metazoa</taxon>
        <taxon>Spiralia</taxon>
        <taxon>Lophotrochozoa</taxon>
        <taxon>Mollusca</taxon>
        <taxon>Gastropoda</taxon>
        <taxon>Heterobranchia</taxon>
        <taxon>Euthyneura</taxon>
        <taxon>Panpulmonata</taxon>
        <taxon>Eupulmonata</taxon>
        <taxon>Stylommatophora</taxon>
        <taxon>Helicina</taxon>
        <taxon>Arionoidea</taxon>
        <taxon>Arionidae</taxon>
        <taxon>Arion</taxon>
    </lineage>
</organism>
<protein>
    <submittedName>
        <fullName evidence="1">Uncharacterized protein</fullName>
    </submittedName>
</protein>
<dbReference type="AlphaFoldDB" id="A0A0B7C252"/>
<reference evidence="1" key="1">
    <citation type="submission" date="2014-12" db="EMBL/GenBank/DDBJ databases">
        <title>Insight into the proteome of Arion vulgaris.</title>
        <authorList>
            <person name="Aradska J."/>
            <person name="Bulat T."/>
            <person name="Smidak R."/>
            <person name="Sarate P."/>
            <person name="Gangsoo J."/>
            <person name="Sialana F."/>
            <person name="Bilban M."/>
            <person name="Lubec G."/>
        </authorList>
    </citation>
    <scope>NUCLEOTIDE SEQUENCE</scope>
    <source>
        <tissue evidence="1">Skin</tissue>
    </source>
</reference>
<proteinExistence type="predicted"/>
<name>A0A0B7C252_9EUPU</name>
<feature type="non-terminal residue" evidence="1">
    <location>
        <position position="71"/>
    </location>
</feature>
<gene>
    <name evidence="1" type="primary">ORF221482</name>
</gene>
<evidence type="ECO:0000313" key="1">
    <source>
        <dbReference type="EMBL" id="CEK99529.1"/>
    </source>
</evidence>
<accession>A0A0B7C252</accession>